<reference evidence="2" key="1">
    <citation type="submission" date="2020-10" db="EMBL/GenBank/DDBJ databases">
        <authorList>
            <person name="Gilroy R."/>
        </authorList>
    </citation>
    <scope>NUCLEOTIDE SEQUENCE</scope>
    <source>
        <strain evidence="2">4920</strain>
    </source>
</reference>
<comment type="caution">
    <text evidence="2">The sequence shown here is derived from an EMBL/GenBank/DDBJ whole genome shotgun (WGS) entry which is preliminary data.</text>
</comment>
<dbReference type="EMBL" id="DVOF01000044">
    <property type="protein sequence ID" value="HIV02218.1"/>
    <property type="molecule type" value="Genomic_DNA"/>
</dbReference>
<dbReference type="InterPro" id="IPR023875">
    <property type="entry name" value="DNA_repair_put"/>
</dbReference>
<evidence type="ECO:0000313" key="3">
    <source>
        <dbReference type="Proteomes" id="UP000886743"/>
    </source>
</evidence>
<reference evidence="2" key="2">
    <citation type="journal article" date="2021" name="PeerJ">
        <title>Extensive microbial diversity within the chicken gut microbiome revealed by metagenomics and culture.</title>
        <authorList>
            <person name="Gilroy R."/>
            <person name="Ravi A."/>
            <person name="Getino M."/>
            <person name="Pursley I."/>
            <person name="Horton D.L."/>
            <person name="Alikhan N.F."/>
            <person name="Baker D."/>
            <person name="Gharbi K."/>
            <person name="Hall N."/>
            <person name="Watson M."/>
            <person name="Adriaenssens E.M."/>
            <person name="Foster-Nyarko E."/>
            <person name="Jarju S."/>
            <person name="Secka A."/>
            <person name="Antonio M."/>
            <person name="Oren A."/>
            <person name="Chaudhuri R.R."/>
            <person name="La Ragione R."/>
            <person name="Hildebrand F."/>
            <person name="Pallen M.J."/>
        </authorList>
    </citation>
    <scope>NUCLEOTIDE SEQUENCE</scope>
    <source>
        <strain evidence="2">4920</strain>
    </source>
</reference>
<dbReference type="NCBIfam" id="TIGR03915">
    <property type="entry name" value="SAM_7_link_chp"/>
    <property type="match status" value="1"/>
</dbReference>
<dbReference type="Proteomes" id="UP000886743">
    <property type="component" value="Unassembled WGS sequence"/>
</dbReference>
<dbReference type="InterPro" id="IPR025404">
    <property type="entry name" value="DUF4130"/>
</dbReference>
<evidence type="ECO:0000313" key="2">
    <source>
        <dbReference type="EMBL" id="HIV02218.1"/>
    </source>
</evidence>
<organism evidence="2 3">
    <name type="scientific">Candidatus Aphodoplasma excrementigallinarum</name>
    <dbReference type="NCBI Taxonomy" id="2840673"/>
    <lineage>
        <taxon>Bacteria</taxon>
        <taxon>Bacillati</taxon>
        <taxon>Bacillota</taxon>
        <taxon>Clostridia</taxon>
        <taxon>Eubacteriales</taxon>
        <taxon>Candidatus Aphodoplasma</taxon>
    </lineage>
</organism>
<accession>A0A9D1NFL9</accession>
<sequence>MQDGSLIYVYDGSFEGLLSAVHTAYYSREDPEQIVDAGGCQQALFCRVREVETDRAKYEAVYRSIPKKISPNALFNVRRVYLSDDAERGTLVFNYLKLGFHLGARVDMDMQNRWVARVHRTAQRVSNEACRMREFVRFSQMENGVLFSKIEPDNNVLEMICPYFADRLSALPWVIADARHGLAAVYDTKRWEILPYDTANIVAYSPEEEAYQKLWKRFYNIIGIESRKNDRQRRQCMPKKYWKNMTEFRI</sequence>
<dbReference type="Pfam" id="PF13566">
    <property type="entry name" value="DUF4130"/>
    <property type="match status" value="1"/>
</dbReference>
<evidence type="ECO:0000259" key="1">
    <source>
        <dbReference type="Pfam" id="PF13566"/>
    </source>
</evidence>
<feature type="domain" description="DUF4130" evidence="1">
    <location>
        <begin position="87"/>
        <end position="247"/>
    </location>
</feature>
<protein>
    <submittedName>
        <fullName evidence="2">TIGR03915 family putative DNA repair protein</fullName>
    </submittedName>
</protein>
<proteinExistence type="predicted"/>
<gene>
    <name evidence="2" type="ORF">IAC74_01485</name>
</gene>
<name>A0A9D1NFL9_9FIRM</name>
<dbReference type="AlphaFoldDB" id="A0A9D1NFL9"/>